<organism evidence="1">
    <name type="scientific">marine sediment metagenome</name>
    <dbReference type="NCBI Taxonomy" id="412755"/>
    <lineage>
        <taxon>unclassified sequences</taxon>
        <taxon>metagenomes</taxon>
        <taxon>ecological metagenomes</taxon>
    </lineage>
</organism>
<accession>X0UHQ3</accession>
<evidence type="ECO:0000313" key="1">
    <source>
        <dbReference type="EMBL" id="GAF88030.1"/>
    </source>
</evidence>
<proteinExistence type="predicted"/>
<feature type="non-terminal residue" evidence="1">
    <location>
        <position position="1"/>
    </location>
</feature>
<protein>
    <submittedName>
        <fullName evidence="1">Uncharacterized protein</fullName>
    </submittedName>
</protein>
<reference evidence="1" key="1">
    <citation type="journal article" date="2014" name="Front. Microbiol.">
        <title>High frequency of phylogenetically diverse reductive dehalogenase-homologous genes in deep subseafloor sedimentary metagenomes.</title>
        <authorList>
            <person name="Kawai M."/>
            <person name="Futagami T."/>
            <person name="Toyoda A."/>
            <person name="Takaki Y."/>
            <person name="Nishi S."/>
            <person name="Hori S."/>
            <person name="Arai W."/>
            <person name="Tsubouchi T."/>
            <person name="Morono Y."/>
            <person name="Uchiyama I."/>
            <person name="Ito T."/>
            <person name="Fujiyama A."/>
            <person name="Inagaki F."/>
            <person name="Takami H."/>
        </authorList>
    </citation>
    <scope>NUCLEOTIDE SEQUENCE</scope>
    <source>
        <strain evidence="1">Expedition CK06-06</strain>
    </source>
</reference>
<dbReference type="EMBL" id="BARS01011261">
    <property type="protein sequence ID" value="GAF88030.1"/>
    <property type="molecule type" value="Genomic_DNA"/>
</dbReference>
<sequence length="220" mass="23549">ANSINVGRLLPQIFYYFHAWGQLADPAADVLVAVPSGNFGNLTAGLMAKRLGLPVARFVAATNVNDVVPRFLDSGRFQPLASVRTISTAMDVGDPSNFSRMAALFGGDAAKMREVVVGSSHTDDDTRGAIARVHEAHGYVLDPHSAVGYLGLEAARARRPGTVGIVLATAHPAKFAETVEPVIGRSIEVPERLARLLKGESRATRIEPDTEQLERLLLSQ</sequence>
<dbReference type="PANTHER" id="PTHR42690">
    <property type="entry name" value="THREONINE SYNTHASE FAMILY MEMBER"/>
    <property type="match status" value="1"/>
</dbReference>
<gene>
    <name evidence="1" type="ORF">S01H1_20548</name>
</gene>
<dbReference type="PANTHER" id="PTHR42690:SF1">
    <property type="entry name" value="THREONINE SYNTHASE-LIKE 2"/>
    <property type="match status" value="1"/>
</dbReference>
<dbReference type="Pfam" id="PF24857">
    <property type="entry name" value="THR4_C"/>
    <property type="match status" value="1"/>
</dbReference>
<dbReference type="AlphaFoldDB" id="X0UHQ3"/>
<dbReference type="InterPro" id="IPR051166">
    <property type="entry name" value="Threonine_Synthase"/>
</dbReference>
<dbReference type="InterPro" id="IPR036052">
    <property type="entry name" value="TrpB-like_PALP_sf"/>
</dbReference>
<dbReference type="Gene3D" id="3.40.50.1100">
    <property type="match status" value="1"/>
</dbReference>
<name>X0UHQ3_9ZZZZ</name>
<comment type="caution">
    <text evidence="1">The sequence shown here is derived from an EMBL/GenBank/DDBJ whole genome shotgun (WGS) entry which is preliminary data.</text>
</comment>
<dbReference type="SUPFAM" id="SSF53686">
    <property type="entry name" value="Tryptophan synthase beta subunit-like PLP-dependent enzymes"/>
    <property type="match status" value="1"/>
</dbReference>